<evidence type="ECO:0000313" key="2">
    <source>
        <dbReference type="EMBL" id="CAF2995623.1"/>
    </source>
</evidence>
<dbReference type="Proteomes" id="UP000675881">
    <property type="component" value="Chromosome 7"/>
</dbReference>
<reference evidence="2" key="1">
    <citation type="submission" date="2021-02" db="EMBL/GenBank/DDBJ databases">
        <authorList>
            <person name="Bekaert M."/>
        </authorList>
    </citation>
    <scope>NUCLEOTIDE SEQUENCE</scope>
    <source>
        <strain evidence="2">IoA-00</strain>
    </source>
</reference>
<accession>A0A7R8D4L0</accession>
<name>A0A7R8D4L0_LEPSM</name>
<dbReference type="AlphaFoldDB" id="A0A7R8D4L0"/>
<protein>
    <submittedName>
        <fullName evidence="2">(salmon louse) hypothetical protein</fullName>
    </submittedName>
</protein>
<gene>
    <name evidence="2" type="ORF">LSAA_12859</name>
</gene>
<feature type="region of interest" description="Disordered" evidence="1">
    <location>
        <begin position="1"/>
        <end position="38"/>
    </location>
</feature>
<sequence length="106" mass="11855">MDVKLKRKATKTAVRHFSSTSNNSEEKEMSTTSSKTTPNTSHIAAYAVFNDLSLMEKIKSYNDKKISAVVTTVFSRHLWYLSGQLQNFSKRGSDNPLHVGGDSLRT</sequence>
<evidence type="ECO:0000313" key="3">
    <source>
        <dbReference type="Proteomes" id="UP000675881"/>
    </source>
</evidence>
<dbReference type="EMBL" id="HG994586">
    <property type="protein sequence ID" value="CAF2995623.1"/>
    <property type="molecule type" value="Genomic_DNA"/>
</dbReference>
<feature type="region of interest" description="Disordered" evidence="1">
    <location>
        <begin position="87"/>
        <end position="106"/>
    </location>
</feature>
<organism evidence="2 3">
    <name type="scientific">Lepeophtheirus salmonis</name>
    <name type="common">Salmon louse</name>
    <name type="synonym">Caligus salmonis</name>
    <dbReference type="NCBI Taxonomy" id="72036"/>
    <lineage>
        <taxon>Eukaryota</taxon>
        <taxon>Metazoa</taxon>
        <taxon>Ecdysozoa</taxon>
        <taxon>Arthropoda</taxon>
        <taxon>Crustacea</taxon>
        <taxon>Multicrustacea</taxon>
        <taxon>Hexanauplia</taxon>
        <taxon>Copepoda</taxon>
        <taxon>Siphonostomatoida</taxon>
        <taxon>Caligidae</taxon>
        <taxon>Lepeophtheirus</taxon>
    </lineage>
</organism>
<evidence type="ECO:0000256" key="1">
    <source>
        <dbReference type="SAM" id="MobiDB-lite"/>
    </source>
</evidence>
<keyword evidence="3" id="KW-1185">Reference proteome</keyword>
<proteinExistence type="predicted"/>
<feature type="compositionally biased region" description="Basic residues" evidence="1">
    <location>
        <begin position="1"/>
        <end position="14"/>
    </location>
</feature>